<gene>
    <name evidence="1" type="ORF">ACFPP7_18245</name>
</gene>
<proteinExistence type="predicted"/>
<evidence type="ECO:0000313" key="2">
    <source>
        <dbReference type="Proteomes" id="UP001596084"/>
    </source>
</evidence>
<dbReference type="EMBL" id="JBHSMX010000059">
    <property type="protein sequence ID" value="MFC5522833.1"/>
    <property type="molecule type" value="Genomic_DNA"/>
</dbReference>
<keyword evidence="2" id="KW-1185">Reference proteome</keyword>
<name>A0ABW0QE15_9BURK</name>
<accession>A0ABW0QE15</accession>
<dbReference type="RefSeq" id="WP_068835776.1">
    <property type="nucleotide sequence ID" value="NZ_JBHSMX010000059.1"/>
</dbReference>
<reference evidence="2" key="1">
    <citation type="journal article" date="2019" name="Int. J. Syst. Evol. Microbiol.">
        <title>The Global Catalogue of Microorganisms (GCM) 10K type strain sequencing project: providing services to taxonomists for standard genome sequencing and annotation.</title>
        <authorList>
            <consortium name="The Broad Institute Genomics Platform"/>
            <consortium name="The Broad Institute Genome Sequencing Center for Infectious Disease"/>
            <person name="Wu L."/>
            <person name="Ma J."/>
        </authorList>
    </citation>
    <scope>NUCLEOTIDE SEQUENCE [LARGE SCALE GENOMIC DNA]</scope>
    <source>
        <strain evidence="2">CGMCC 4.7277</strain>
    </source>
</reference>
<protein>
    <submittedName>
        <fullName evidence="1">Uncharacterized protein</fullName>
    </submittedName>
</protein>
<evidence type="ECO:0000313" key="1">
    <source>
        <dbReference type="EMBL" id="MFC5522833.1"/>
    </source>
</evidence>
<organism evidence="1 2">
    <name type="scientific">Polaromonas jejuensis</name>
    <dbReference type="NCBI Taxonomy" id="457502"/>
    <lineage>
        <taxon>Bacteria</taxon>
        <taxon>Pseudomonadati</taxon>
        <taxon>Pseudomonadota</taxon>
        <taxon>Betaproteobacteria</taxon>
        <taxon>Burkholderiales</taxon>
        <taxon>Comamonadaceae</taxon>
        <taxon>Polaromonas</taxon>
    </lineage>
</organism>
<dbReference type="Proteomes" id="UP001596084">
    <property type="component" value="Unassembled WGS sequence"/>
</dbReference>
<comment type="caution">
    <text evidence="1">The sequence shown here is derived from an EMBL/GenBank/DDBJ whole genome shotgun (WGS) entry which is preliminary data.</text>
</comment>
<sequence>MGTEIVTVRERSRAASPRDPVIGYCQGSPLRAEIEAKGPGALAQATEAGAAANAARFGSGPVEGDIQAHVAIATA</sequence>